<evidence type="ECO:0000313" key="3">
    <source>
        <dbReference type="Proteomes" id="UP000253664"/>
    </source>
</evidence>
<proteinExistence type="predicted"/>
<accession>A0A367L8U9</accession>
<name>A0A367L8U9_9HYPO</name>
<protein>
    <submittedName>
        <fullName evidence="2">Uncharacterized protein</fullName>
    </submittedName>
</protein>
<sequence>MLCVSAICCFHVNQPSTMMKFKLLISVASAMLALAEYDVPPELHLDDESFQEIFERLSKIDTSNIPYFNSSQSVSKPCSRLGTYSWPLGGRKCCPKIHYWVEEELIPGSVNIMATPQINIEADVSANGSSVLFNTSQTTVIFDYDAEGWSLDVQPKSHDLGNLFTRGKIQPRAHRERETIKQTTEYHCPAWHDCQVQVLSWHATVLGKCKSTAKFACSRELRMCDQKKEDLRCEASQRYYDQHCHGDRSRACGFTVPLFGQSGMPRSEINMLTRDRRPHFTGCFKGFPWATLSNGEVYNPVDDSYFVHSSGVSRWYTKDRSEPPPLMPREFPCPRPQATNLESLRDCTDAACQQFRDDSLVREHAGGD</sequence>
<evidence type="ECO:0000256" key="1">
    <source>
        <dbReference type="SAM" id="SignalP"/>
    </source>
</evidence>
<keyword evidence="1" id="KW-0732">Signal</keyword>
<organism evidence="2 3">
    <name type="scientific">Ophiocordyceps polyrhachis-furcata BCC 54312</name>
    <dbReference type="NCBI Taxonomy" id="1330021"/>
    <lineage>
        <taxon>Eukaryota</taxon>
        <taxon>Fungi</taxon>
        <taxon>Dikarya</taxon>
        <taxon>Ascomycota</taxon>
        <taxon>Pezizomycotina</taxon>
        <taxon>Sordariomycetes</taxon>
        <taxon>Hypocreomycetidae</taxon>
        <taxon>Hypocreales</taxon>
        <taxon>Ophiocordycipitaceae</taxon>
        <taxon>Ophiocordyceps</taxon>
    </lineage>
</organism>
<comment type="caution">
    <text evidence="2">The sequence shown here is derived from an EMBL/GenBank/DDBJ whole genome shotgun (WGS) entry which is preliminary data.</text>
</comment>
<feature type="signal peptide" evidence="1">
    <location>
        <begin position="1"/>
        <end position="35"/>
    </location>
</feature>
<dbReference type="AlphaFoldDB" id="A0A367L8U9"/>
<dbReference type="EMBL" id="LKCN02000011">
    <property type="protein sequence ID" value="RCI10853.1"/>
    <property type="molecule type" value="Genomic_DNA"/>
</dbReference>
<dbReference type="Proteomes" id="UP000253664">
    <property type="component" value="Unassembled WGS sequence"/>
</dbReference>
<reference evidence="2 3" key="1">
    <citation type="journal article" date="2015" name="BMC Genomics">
        <title>Insights from the genome of Ophiocordyceps polyrhachis-furcata to pathogenicity and host specificity in insect fungi.</title>
        <authorList>
            <person name="Wichadakul D."/>
            <person name="Kobmoo N."/>
            <person name="Ingsriswang S."/>
            <person name="Tangphatsornruang S."/>
            <person name="Chantasingh D."/>
            <person name="Luangsa-ard J.J."/>
            <person name="Eurwilaichitr L."/>
        </authorList>
    </citation>
    <scope>NUCLEOTIDE SEQUENCE [LARGE SCALE GENOMIC DNA]</scope>
    <source>
        <strain evidence="2 3">BCC 54312</strain>
    </source>
</reference>
<feature type="chain" id="PRO_5016562083" evidence="1">
    <location>
        <begin position="36"/>
        <end position="368"/>
    </location>
</feature>
<gene>
    <name evidence="2" type="ORF">L249_5194</name>
</gene>
<keyword evidence="3" id="KW-1185">Reference proteome</keyword>
<dbReference type="OrthoDB" id="4914391at2759"/>
<evidence type="ECO:0000313" key="2">
    <source>
        <dbReference type="EMBL" id="RCI10853.1"/>
    </source>
</evidence>